<dbReference type="AlphaFoldDB" id="A0A655DLT6"/>
<sequence>MFCAIMRVKPATRVSSGTEAVFKSTPTAFTQSSTTASSLRASCVWLTSC</sequence>
<dbReference type="Proteomes" id="UP000039541">
    <property type="component" value="Unassembled WGS sequence"/>
</dbReference>
<evidence type="ECO:0000313" key="1">
    <source>
        <dbReference type="EMBL" id="CNU07384.1"/>
    </source>
</evidence>
<dbReference type="Proteomes" id="UP000042394">
    <property type="component" value="Unassembled WGS sequence"/>
</dbReference>
<dbReference type="EMBL" id="CQPC01000052">
    <property type="protein sequence ID" value="CNU72595.1"/>
    <property type="molecule type" value="Genomic_DNA"/>
</dbReference>
<evidence type="ECO:0000313" key="2">
    <source>
        <dbReference type="EMBL" id="CNU72595.1"/>
    </source>
</evidence>
<protein>
    <submittedName>
        <fullName evidence="2">Uncharacterized protein</fullName>
    </submittedName>
</protein>
<gene>
    <name evidence="1" type="ORF">ERS008198_01842</name>
    <name evidence="2" type="ORF">ERS008202_03395</name>
    <name evidence="3" type="ORF">ERS008207_03841</name>
</gene>
<accession>A0A655DLT6</accession>
<evidence type="ECO:0000313" key="3">
    <source>
        <dbReference type="EMBL" id="CNU93418.1"/>
    </source>
</evidence>
<dbReference type="EMBL" id="CQPD01000047">
    <property type="protein sequence ID" value="CNU93418.1"/>
    <property type="molecule type" value="Genomic_DNA"/>
</dbReference>
<evidence type="ECO:0000313" key="6">
    <source>
        <dbReference type="Proteomes" id="UP000042394"/>
    </source>
</evidence>
<evidence type="ECO:0000313" key="5">
    <source>
        <dbReference type="Proteomes" id="UP000041314"/>
    </source>
</evidence>
<reference evidence="4 5" key="1">
    <citation type="submission" date="2015-03" db="EMBL/GenBank/DDBJ databases">
        <authorList>
            <consortium name="Pathogen Informatics"/>
        </authorList>
    </citation>
    <scope>NUCLEOTIDE SEQUENCE [LARGE SCALE GENOMIC DNA]</scope>
    <source>
        <strain evidence="2 4">3476</strain>
        <strain evidence="1 5">A1104</strain>
        <strain evidence="3 6">D4891</strain>
    </source>
</reference>
<organism evidence="2 4">
    <name type="scientific">Salmonella enterica subsp. enterica serovar Bovismorbificans</name>
    <dbReference type="NCBI Taxonomy" id="58097"/>
    <lineage>
        <taxon>Bacteria</taxon>
        <taxon>Pseudomonadati</taxon>
        <taxon>Pseudomonadota</taxon>
        <taxon>Gammaproteobacteria</taxon>
        <taxon>Enterobacterales</taxon>
        <taxon>Enterobacteriaceae</taxon>
        <taxon>Salmonella</taxon>
    </lineage>
</organism>
<evidence type="ECO:0000313" key="4">
    <source>
        <dbReference type="Proteomes" id="UP000039541"/>
    </source>
</evidence>
<dbReference type="Proteomes" id="UP000041314">
    <property type="component" value="Unassembled WGS sequence"/>
</dbReference>
<dbReference type="EMBL" id="CQPA01000010">
    <property type="protein sequence ID" value="CNU07384.1"/>
    <property type="molecule type" value="Genomic_DNA"/>
</dbReference>
<proteinExistence type="predicted"/>
<name>A0A655DLT6_SALET</name>